<keyword evidence="2" id="KW-1185">Reference proteome</keyword>
<sequence>KKEKARSCSANQKRLLICSDEPHFLLVRWWLLKTEFFLALNPMMCTMWVRRRVWKTGNLRPLFFWRLNITTCAEILRDTLFPWAHDTYGTG</sequence>
<evidence type="ECO:0000313" key="1">
    <source>
        <dbReference type="EMBL" id="QQP41399.1"/>
    </source>
</evidence>
<reference evidence="2" key="1">
    <citation type="submission" date="2021-01" db="EMBL/GenBank/DDBJ databases">
        <title>Caligus Genome Assembly.</title>
        <authorList>
            <person name="Gallardo-Escarate C."/>
        </authorList>
    </citation>
    <scope>NUCLEOTIDE SEQUENCE [LARGE SCALE GENOMIC DNA]</scope>
</reference>
<evidence type="ECO:0000313" key="2">
    <source>
        <dbReference type="Proteomes" id="UP000595437"/>
    </source>
</evidence>
<organism evidence="1 2">
    <name type="scientific">Caligus rogercresseyi</name>
    <name type="common">Sea louse</name>
    <dbReference type="NCBI Taxonomy" id="217165"/>
    <lineage>
        <taxon>Eukaryota</taxon>
        <taxon>Metazoa</taxon>
        <taxon>Ecdysozoa</taxon>
        <taxon>Arthropoda</taxon>
        <taxon>Crustacea</taxon>
        <taxon>Multicrustacea</taxon>
        <taxon>Hexanauplia</taxon>
        <taxon>Copepoda</taxon>
        <taxon>Siphonostomatoida</taxon>
        <taxon>Caligidae</taxon>
        <taxon>Caligus</taxon>
    </lineage>
</organism>
<proteinExistence type="predicted"/>
<dbReference type="AlphaFoldDB" id="A0A7T8H0R9"/>
<protein>
    <submittedName>
        <fullName evidence="1">Uncharacterized protein</fullName>
    </submittedName>
</protein>
<gene>
    <name evidence="1" type="ORF">FKW44_015754</name>
</gene>
<dbReference type="EMBL" id="CP045899">
    <property type="protein sequence ID" value="QQP41399.1"/>
    <property type="molecule type" value="Genomic_DNA"/>
</dbReference>
<accession>A0A7T8H0R9</accession>
<feature type="non-terminal residue" evidence="1">
    <location>
        <position position="1"/>
    </location>
</feature>
<dbReference type="Proteomes" id="UP000595437">
    <property type="component" value="Chromosome 10"/>
</dbReference>
<name>A0A7T8H0R9_CALRO</name>
<feature type="non-terminal residue" evidence="1">
    <location>
        <position position="91"/>
    </location>
</feature>